<evidence type="ECO:0000256" key="1">
    <source>
        <dbReference type="SAM" id="MobiDB-lite"/>
    </source>
</evidence>
<dbReference type="InterPro" id="IPR023214">
    <property type="entry name" value="HAD_sf"/>
</dbReference>
<feature type="transmembrane region" description="Helical" evidence="2">
    <location>
        <begin position="37"/>
        <end position="67"/>
    </location>
</feature>
<name>A0A9W7LZQ5_HIBTR</name>
<protein>
    <recommendedName>
        <fullName evidence="5">Acid phosphatase</fullName>
    </recommendedName>
</protein>
<accession>A0A9W7LZQ5</accession>
<dbReference type="PANTHER" id="PTHR31284:SF22">
    <property type="entry name" value="ACID PHOSPHATASE"/>
    <property type="match status" value="1"/>
</dbReference>
<dbReference type="InterPro" id="IPR005519">
    <property type="entry name" value="Acid_phosphat_B-like"/>
</dbReference>
<evidence type="ECO:0000313" key="4">
    <source>
        <dbReference type="Proteomes" id="UP001165190"/>
    </source>
</evidence>
<keyword evidence="2" id="KW-0812">Transmembrane</keyword>
<keyword evidence="2" id="KW-0472">Membrane</keyword>
<comment type="caution">
    <text evidence="3">The sequence shown here is derived from an EMBL/GenBank/DDBJ whole genome shotgun (WGS) entry which is preliminary data.</text>
</comment>
<evidence type="ECO:0008006" key="5">
    <source>
        <dbReference type="Google" id="ProtNLM"/>
    </source>
</evidence>
<dbReference type="Gene3D" id="3.40.50.1000">
    <property type="entry name" value="HAD superfamily/HAD-like"/>
    <property type="match status" value="1"/>
</dbReference>
<dbReference type="Proteomes" id="UP001165190">
    <property type="component" value="Unassembled WGS sequence"/>
</dbReference>
<keyword evidence="4" id="KW-1185">Reference proteome</keyword>
<feature type="region of interest" description="Disordered" evidence="1">
    <location>
        <begin position="1"/>
        <end position="22"/>
    </location>
</feature>
<dbReference type="AlphaFoldDB" id="A0A9W7LZQ5"/>
<dbReference type="Pfam" id="PF03767">
    <property type="entry name" value="Acid_phosphat_B"/>
    <property type="match status" value="1"/>
</dbReference>
<proteinExistence type="predicted"/>
<evidence type="ECO:0000256" key="2">
    <source>
        <dbReference type="SAM" id="Phobius"/>
    </source>
</evidence>
<dbReference type="PANTHER" id="PTHR31284">
    <property type="entry name" value="ACID PHOSPHATASE-LIKE PROTEIN"/>
    <property type="match status" value="1"/>
</dbReference>
<sequence length="279" mass="31329">MSAYGHQMEREFSGQSLLSRGDSGTEMGSRYITESGFYLSSFAATIFIAGLVTIGVLLVTLVVSLAVMVQSCESRSKGVVDSHRHCEILALHGELNGFKPDEVPPVCRSLSLQYIEGGGYARDLDFTMRMIESFFDTVSPSNDRVVLMDIDDILAPDPRSNEPSSCIKGATYLKKRRTLELYTKLQSRGWSLILLSRKPERQRNGTIQKLNFIGYSGWSSLMMRSDRETETSEYFSRQRKALKEEGNEIISVISSEMDALTGWSVGIHVFKLPNTWYES</sequence>
<reference evidence="3" key="1">
    <citation type="submission" date="2023-05" db="EMBL/GenBank/DDBJ databases">
        <title>Genome and transcriptome analyses reveal genes involved in the formation of fine ridges on petal epidermal cells in Hibiscus trionum.</title>
        <authorList>
            <person name="Koshimizu S."/>
            <person name="Masuda S."/>
            <person name="Ishii T."/>
            <person name="Shirasu K."/>
            <person name="Hoshino A."/>
            <person name="Arita M."/>
        </authorList>
    </citation>
    <scope>NUCLEOTIDE SEQUENCE</scope>
    <source>
        <strain evidence="3">Hamamatsu line</strain>
    </source>
</reference>
<evidence type="ECO:0000313" key="3">
    <source>
        <dbReference type="EMBL" id="GMI80825.1"/>
    </source>
</evidence>
<gene>
    <name evidence="3" type="ORF">HRI_001751800</name>
</gene>
<dbReference type="OrthoDB" id="1900337at2759"/>
<organism evidence="3 4">
    <name type="scientific">Hibiscus trionum</name>
    <name type="common">Flower of an hour</name>
    <dbReference type="NCBI Taxonomy" id="183268"/>
    <lineage>
        <taxon>Eukaryota</taxon>
        <taxon>Viridiplantae</taxon>
        <taxon>Streptophyta</taxon>
        <taxon>Embryophyta</taxon>
        <taxon>Tracheophyta</taxon>
        <taxon>Spermatophyta</taxon>
        <taxon>Magnoliopsida</taxon>
        <taxon>eudicotyledons</taxon>
        <taxon>Gunneridae</taxon>
        <taxon>Pentapetalae</taxon>
        <taxon>rosids</taxon>
        <taxon>malvids</taxon>
        <taxon>Malvales</taxon>
        <taxon>Malvaceae</taxon>
        <taxon>Malvoideae</taxon>
        <taxon>Hibiscus</taxon>
    </lineage>
</organism>
<dbReference type="EMBL" id="BSYR01000017">
    <property type="protein sequence ID" value="GMI80825.1"/>
    <property type="molecule type" value="Genomic_DNA"/>
</dbReference>
<keyword evidence="2" id="KW-1133">Transmembrane helix</keyword>